<dbReference type="EMBL" id="CAMAPF010000006">
    <property type="protein sequence ID" value="CAH9055778.1"/>
    <property type="molecule type" value="Genomic_DNA"/>
</dbReference>
<accession>A0AAV0C137</accession>
<evidence type="ECO:0000313" key="2">
    <source>
        <dbReference type="Proteomes" id="UP001152523"/>
    </source>
</evidence>
<evidence type="ECO:0000313" key="1">
    <source>
        <dbReference type="EMBL" id="CAH9055778.1"/>
    </source>
</evidence>
<keyword evidence="2" id="KW-1185">Reference proteome</keyword>
<comment type="caution">
    <text evidence="1">The sequence shown here is derived from an EMBL/GenBank/DDBJ whole genome shotgun (WGS) entry which is preliminary data.</text>
</comment>
<gene>
    <name evidence="1" type="ORF">CEPIT_LOCUS849</name>
</gene>
<feature type="non-terminal residue" evidence="1">
    <location>
        <position position="83"/>
    </location>
</feature>
<dbReference type="Proteomes" id="UP001152523">
    <property type="component" value="Unassembled WGS sequence"/>
</dbReference>
<reference evidence="1" key="1">
    <citation type="submission" date="2022-07" db="EMBL/GenBank/DDBJ databases">
        <authorList>
            <person name="Macas J."/>
            <person name="Novak P."/>
            <person name="Neumann P."/>
        </authorList>
    </citation>
    <scope>NUCLEOTIDE SEQUENCE</scope>
</reference>
<proteinExistence type="predicted"/>
<organism evidence="1 2">
    <name type="scientific">Cuscuta epithymum</name>
    <dbReference type="NCBI Taxonomy" id="186058"/>
    <lineage>
        <taxon>Eukaryota</taxon>
        <taxon>Viridiplantae</taxon>
        <taxon>Streptophyta</taxon>
        <taxon>Embryophyta</taxon>
        <taxon>Tracheophyta</taxon>
        <taxon>Spermatophyta</taxon>
        <taxon>Magnoliopsida</taxon>
        <taxon>eudicotyledons</taxon>
        <taxon>Gunneridae</taxon>
        <taxon>Pentapetalae</taxon>
        <taxon>asterids</taxon>
        <taxon>lamiids</taxon>
        <taxon>Solanales</taxon>
        <taxon>Convolvulaceae</taxon>
        <taxon>Cuscuteae</taxon>
        <taxon>Cuscuta</taxon>
        <taxon>Cuscuta subgen. Cuscuta</taxon>
    </lineage>
</organism>
<sequence>MEDIASNCDSDVDDEYVDYEIFPAHNHNRAIEYWDIGDAQFVCGFCNALFWFEERVVSASSKKNPKYSLCCCQGNVVLPFMKE</sequence>
<protein>
    <submittedName>
        <fullName evidence="1">Uncharacterized protein</fullName>
    </submittedName>
</protein>
<name>A0AAV0C137_9ASTE</name>
<dbReference type="AlphaFoldDB" id="A0AAV0C137"/>